<organism evidence="1 2">
    <name type="scientific">Flavobacterium chungangensis</name>
    <dbReference type="NCBI Taxonomy" id="2708132"/>
    <lineage>
        <taxon>Bacteria</taxon>
        <taxon>Pseudomonadati</taxon>
        <taxon>Bacteroidota</taxon>
        <taxon>Flavobacteriia</taxon>
        <taxon>Flavobacteriales</taxon>
        <taxon>Flavobacteriaceae</taxon>
        <taxon>Flavobacterium</taxon>
    </lineage>
</organism>
<evidence type="ECO:0000313" key="1">
    <source>
        <dbReference type="EMBL" id="MFC4477619.1"/>
    </source>
</evidence>
<dbReference type="InterPro" id="IPR006637">
    <property type="entry name" value="ChW"/>
</dbReference>
<protein>
    <recommendedName>
        <fullName evidence="3">Hydrophobic W protein</fullName>
    </recommendedName>
</protein>
<dbReference type="SMART" id="SM00728">
    <property type="entry name" value="ChW"/>
    <property type="match status" value="2"/>
</dbReference>
<proteinExistence type="predicted"/>
<accession>A0ABV8ZDV4</accession>
<reference evidence="2" key="1">
    <citation type="journal article" date="2019" name="Int. J. Syst. Evol. Microbiol.">
        <title>The Global Catalogue of Microorganisms (GCM) 10K type strain sequencing project: providing services to taxonomists for standard genome sequencing and annotation.</title>
        <authorList>
            <consortium name="The Broad Institute Genomics Platform"/>
            <consortium name="The Broad Institute Genome Sequencing Center for Infectious Disease"/>
            <person name="Wu L."/>
            <person name="Ma J."/>
        </authorList>
    </citation>
    <scope>NUCLEOTIDE SEQUENCE [LARGE SCALE GENOMIC DNA]</scope>
    <source>
        <strain evidence="2">NBRC 103627</strain>
    </source>
</reference>
<evidence type="ECO:0000313" key="2">
    <source>
        <dbReference type="Proteomes" id="UP001596003"/>
    </source>
</evidence>
<gene>
    <name evidence="1" type="ORF">ACFO3N_11145</name>
</gene>
<dbReference type="Pfam" id="PF07538">
    <property type="entry name" value="ChW"/>
    <property type="match status" value="3"/>
</dbReference>
<evidence type="ECO:0008006" key="3">
    <source>
        <dbReference type="Google" id="ProtNLM"/>
    </source>
</evidence>
<dbReference type="EMBL" id="JBHSFY010000006">
    <property type="protein sequence ID" value="MFC4477619.1"/>
    <property type="molecule type" value="Genomic_DNA"/>
</dbReference>
<dbReference type="PROSITE" id="PS51257">
    <property type="entry name" value="PROKAR_LIPOPROTEIN"/>
    <property type="match status" value="1"/>
</dbReference>
<keyword evidence="2" id="KW-1185">Reference proteome</keyword>
<name>A0ABV8ZDV4_9FLAO</name>
<sequence>MKKLLFSVLIAASLFSCSNNDEEQVLSVADKKEVSMKNTDGTIVTAIQTEAFEKIISNLKKANENDKAASLTAKYKDDNGTMKLIGSAGKSSSSSAKSAAQITFQYRAHVTGKPENGHGWLPWFILGTPVGTMGESRRLEAIQFSNASSIPFFQARAHVQGHGWLPYVGLGDVVGTTGQERRAEAFQIFVPASFANQVVYRVYVQNIGWMPYVNNGEIAGTTGQGLRVESFQMNMVVIE</sequence>
<dbReference type="RefSeq" id="WP_379797738.1">
    <property type="nucleotide sequence ID" value="NZ_JBHSFY010000006.1"/>
</dbReference>
<comment type="caution">
    <text evidence="1">The sequence shown here is derived from an EMBL/GenBank/DDBJ whole genome shotgun (WGS) entry which is preliminary data.</text>
</comment>
<dbReference type="Proteomes" id="UP001596003">
    <property type="component" value="Unassembled WGS sequence"/>
</dbReference>